<comment type="catalytic activity">
    <reaction evidence="1 7">
        <text>6-phospho-D-glucono-1,5-lactone + H2O = 6-phospho-D-gluconate + H(+)</text>
        <dbReference type="Rhea" id="RHEA:12556"/>
        <dbReference type="ChEBI" id="CHEBI:15377"/>
        <dbReference type="ChEBI" id="CHEBI:15378"/>
        <dbReference type="ChEBI" id="CHEBI:57955"/>
        <dbReference type="ChEBI" id="CHEBI:58759"/>
        <dbReference type="EC" id="3.1.1.31"/>
    </reaction>
</comment>
<keyword evidence="10" id="KW-1185">Reference proteome</keyword>
<dbReference type="GO" id="GO:0006098">
    <property type="term" value="P:pentose-phosphate shunt"/>
    <property type="evidence" value="ECO:0007669"/>
    <property type="project" value="UniProtKB-UniPathway"/>
</dbReference>
<evidence type="ECO:0000256" key="3">
    <source>
        <dbReference type="ARBA" id="ARBA00004961"/>
    </source>
</evidence>
<protein>
    <recommendedName>
        <fullName evidence="6 7">6-phosphogluconolactonase</fullName>
        <shortName evidence="7">6PGL</shortName>
        <ecNumber evidence="5 7">3.1.1.31</ecNumber>
    </recommendedName>
</protein>
<organism evidence="9 10">
    <name type="scientific">Desulfovibrio subterraneus</name>
    <dbReference type="NCBI Taxonomy" id="2718620"/>
    <lineage>
        <taxon>Bacteria</taxon>
        <taxon>Pseudomonadati</taxon>
        <taxon>Thermodesulfobacteriota</taxon>
        <taxon>Desulfovibrionia</taxon>
        <taxon>Desulfovibrionales</taxon>
        <taxon>Desulfovibrionaceae</taxon>
        <taxon>Desulfovibrio</taxon>
    </lineage>
</organism>
<dbReference type="Proteomes" id="UP000503840">
    <property type="component" value="Unassembled WGS sequence"/>
</dbReference>
<comment type="function">
    <text evidence="2 7">Hydrolysis of 6-phosphogluconolactone to 6-phosphogluconate.</text>
</comment>
<dbReference type="InterPro" id="IPR037171">
    <property type="entry name" value="NagB/RpiA_transferase-like"/>
</dbReference>
<gene>
    <name evidence="7 9" type="primary">pgl</name>
    <name evidence="9" type="ORF">DSM101010T_28120</name>
</gene>
<dbReference type="InterPro" id="IPR039104">
    <property type="entry name" value="6PGL"/>
</dbReference>
<dbReference type="NCBIfam" id="TIGR01198">
    <property type="entry name" value="pgl"/>
    <property type="match status" value="1"/>
</dbReference>
<feature type="domain" description="Glucosamine/galactosamine-6-phosphate isomerase" evidence="8">
    <location>
        <begin position="14"/>
        <end position="235"/>
    </location>
</feature>
<evidence type="ECO:0000256" key="5">
    <source>
        <dbReference type="ARBA" id="ARBA00013198"/>
    </source>
</evidence>
<dbReference type="GO" id="GO:0005975">
    <property type="term" value="P:carbohydrate metabolic process"/>
    <property type="evidence" value="ECO:0007669"/>
    <property type="project" value="UniProtKB-UniRule"/>
</dbReference>
<dbReference type="Gene3D" id="3.40.50.1360">
    <property type="match status" value="1"/>
</dbReference>
<sequence>MPTSTQLSLHVAETPESMARLAAELLIERCKRAIDDHGTFSVALSGGRTPTLLFRLLSSPEFQNCMPWEKVLFYWVDERCVDPDHPDSNYRVARDELLHKVEATKFYRMRGELDPEEAAQTYERLLRQHFELGPDDLPRFDCILLGMGEDGHVASLFPEEEGINIKDRLVVDQHIRKLKSDRLTLTLPVLNNARCCIFMVQGKEKHAVLAKALNLLGSPDLPAQRVKPTNGELIWVVDEQARRG</sequence>
<evidence type="ECO:0000259" key="8">
    <source>
        <dbReference type="Pfam" id="PF01182"/>
    </source>
</evidence>
<reference evidence="9 10" key="1">
    <citation type="submission" date="2020-05" db="EMBL/GenBank/DDBJ databases">
        <title>Draft genome sequence of Desulfovibrio sp. strain HN2T.</title>
        <authorList>
            <person name="Ueno A."/>
            <person name="Tamazawa S."/>
            <person name="Tamamura S."/>
            <person name="Murakami T."/>
            <person name="Kiyama T."/>
            <person name="Inomata H."/>
            <person name="Amano Y."/>
            <person name="Miyakawa K."/>
            <person name="Tamaki H."/>
            <person name="Naganuma T."/>
            <person name="Kaneko K."/>
        </authorList>
    </citation>
    <scope>NUCLEOTIDE SEQUENCE [LARGE SCALE GENOMIC DNA]</scope>
    <source>
        <strain evidence="9 10">HN2</strain>
    </source>
</reference>
<evidence type="ECO:0000256" key="4">
    <source>
        <dbReference type="ARBA" id="ARBA00010662"/>
    </source>
</evidence>
<proteinExistence type="inferred from homology"/>
<dbReference type="UniPathway" id="UPA00115">
    <property type="reaction ID" value="UER00409"/>
</dbReference>
<evidence type="ECO:0000256" key="1">
    <source>
        <dbReference type="ARBA" id="ARBA00000832"/>
    </source>
</evidence>
<dbReference type="RefSeq" id="WP_174406040.1">
    <property type="nucleotide sequence ID" value="NZ_BLVO01000013.1"/>
</dbReference>
<dbReference type="GO" id="GO:0017057">
    <property type="term" value="F:6-phosphogluconolactonase activity"/>
    <property type="evidence" value="ECO:0007669"/>
    <property type="project" value="UniProtKB-UniRule"/>
</dbReference>
<evidence type="ECO:0000313" key="10">
    <source>
        <dbReference type="Proteomes" id="UP000503840"/>
    </source>
</evidence>
<comment type="caution">
    <text evidence="9">The sequence shown here is derived from an EMBL/GenBank/DDBJ whole genome shotgun (WGS) entry which is preliminary data.</text>
</comment>
<dbReference type="SUPFAM" id="SSF100950">
    <property type="entry name" value="NagB/RpiA/CoA transferase-like"/>
    <property type="match status" value="1"/>
</dbReference>
<dbReference type="PANTHER" id="PTHR11054:SF0">
    <property type="entry name" value="6-PHOSPHOGLUCONOLACTONASE"/>
    <property type="match status" value="1"/>
</dbReference>
<evidence type="ECO:0000256" key="2">
    <source>
        <dbReference type="ARBA" id="ARBA00002681"/>
    </source>
</evidence>
<dbReference type="EMBL" id="BLVO01000013">
    <property type="protein sequence ID" value="GFM34447.1"/>
    <property type="molecule type" value="Genomic_DNA"/>
</dbReference>
<dbReference type="InterPro" id="IPR006148">
    <property type="entry name" value="Glc/Gal-6P_isomerase"/>
</dbReference>
<name>A0A7J0BL59_9BACT</name>
<keyword evidence="7" id="KW-0378">Hydrolase</keyword>
<evidence type="ECO:0000256" key="6">
    <source>
        <dbReference type="ARBA" id="ARBA00020337"/>
    </source>
</evidence>
<dbReference type="InterPro" id="IPR005900">
    <property type="entry name" value="6-phosphogluconolactonase_DevB"/>
</dbReference>
<evidence type="ECO:0000256" key="7">
    <source>
        <dbReference type="RuleBase" id="RU365095"/>
    </source>
</evidence>
<dbReference type="CDD" id="cd01400">
    <property type="entry name" value="6PGL"/>
    <property type="match status" value="1"/>
</dbReference>
<accession>A0A7J0BL59</accession>
<evidence type="ECO:0000313" key="9">
    <source>
        <dbReference type="EMBL" id="GFM34447.1"/>
    </source>
</evidence>
<comment type="similarity">
    <text evidence="4 7">Belongs to the glucosamine/galactosamine-6-phosphate isomerase family. 6-phosphogluconolactonase subfamily.</text>
</comment>
<dbReference type="AlphaFoldDB" id="A0A7J0BL59"/>
<dbReference type="EC" id="3.1.1.31" evidence="5 7"/>
<dbReference type="Pfam" id="PF01182">
    <property type="entry name" value="Glucosamine_iso"/>
    <property type="match status" value="1"/>
</dbReference>
<comment type="pathway">
    <text evidence="3 7">Carbohydrate degradation; pentose phosphate pathway; D-ribulose 5-phosphate from D-glucose 6-phosphate (oxidative stage): step 2/3.</text>
</comment>
<dbReference type="PANTHER" id="PTHR11054">
    <property type="entry name" value="6-PHOSPHOGLUCONOLACTONASE"/>
    <property type="match status" value="1"/>
</dbReference>